<dbReference type="AlphaFoldDB" id="A0A8J3ZFX1"/>
<dbReference type="InterPro" id="IPR000160">
    <property type="entry name" value="GGDEF_dom"/>
</dbReference>
<dbReference type="Proteomes" id="UP000612585">
    <property type="component" value="Unassembled WGS sequence"/>
</dbReference>
<dbReference type="PROSITE" id="PS50113">
    <property type="entry name" value="PAC"/>
    <property type="match status" value="1"/>
</dbReference>
<dbReference type="InterPro" id="IPR052155">
    <property type="entry name" value="Biofilm_reg_signaling"/>
</dbReference>
<dbReference type="SUPFAM" id="SSF55073">
    <property type="entry name" value="Nucleotide cyclase"/>
    <property type="match status" value="1"/>
</dbReference>
<dbReference type="InterPro" id="IPR013655">
    <property type="entry name" value="PAS_fold_3"/>
</dbReference>
<keyword evidence="6" id="KW-1185">Reference proteome</keyword>
<evidence type="ECO:0000313" key="6">
    <source>
        <dbReference type="Proteomes" id="UP000612585"/>
    </source>
</evidence>
<dbReference type="Gene3D" id="3.30.450.20">
    <property type="entry name" value="PAS domain"/>
    <property type="match status" value="1"/>
</dbReference>
<dbReference type="SMART" id="SM00091">
    <property type="entry name" value="PAS"/>
    <property type="match status" value="1"/>
</dbReference>
<dbReference type="InterPro" id="IPR035965">
    <property type="entry name" value="PAS-like_dom_sf"/>
</dbReference>
<feature type="transmembrane region" description="Helical" evidence="1">
    <location>
        <begin position="117"/>
        <end position="137"/>
    </location>
</feature>
<feature type="transmembrane region" description="Helical" evidence="1">
    <location>
        <begin position="74"/>
        <end position="97"/>
    </location>
</feature>
<dbReference type="InterPro" id="IPR000014">
    <property type="entry name" value="PAS"/>
</dbReference>
<dbReference type="CDD" id="cd00130">
    <property type="entry name" value="PAS"/>
    <property type="match status" value="1"/>
</dbReference>
<dbReference type="InterPro" id="IPR043128">
    <property type="entry name" value="Rev_trsase/Diguanyl_cyclase"/>
</dbReference>
<dbReference type="InterPro" id="IPR001610">
    <property type="entry name" value="PAC"/>
</dbReference>
<keyword evidence="1" id="KW-1133">Transmembrane helix</keyword>
<dbReference type="PROSITE" id="PS50887">
    <property type="entry name" value="GGDEF"/>
    <property type="match status" value="1"/>
</dbReference>
<evidence type="ECO:0000313" key="5">
    <source>
        <dbReference type="EMBL" id="GIJ63392.1"/>
    </source>
</evidence>
<sequence length="480" mass="52283">MAERRGRTLRLLRHGFEPVLVAAVVAMLHVAGIVEEQALWLGLPLLLVGMVYQQPDVQRRLAGGDYSRRLAPRLWFHMGIVTAFVFILGWGAIGAIAHLNMVSLHLKLSGSRAWRPAVAASFGTIVIGELLVVLGALDTYLPLPQGHLVTVLAAIGAASTARVMGLTQQQQEESERALRESEERFRILVQDGTEIITVSDADTVIRYISPSVEQSLGYTVGEMLGRRYLRLTHPDSAAEIAAVGERVLADRSGSGHRIEIRVQHADGTWRWHELILRNMLDHPAVRGVVGHHRDITQRRADQDKVAHAAMHDALTGLVNPVTFKVRLERALTRPGRDHAIGLLFVDLDGFKQVNDAYGHQVGDRLLSVIGAAIRDNTLGHDIAGRLGGDEFGVVLTRIDGHTDAVSAAVTVAERIIAEIDRDIIVDGHPVRVGCSIGIAVADPGMTDAQALTRSADTAMYASKRRCRNGYEVARAPSYSG</sequence>
<dbReference type="InterPro" id="IPR029787">
    <property type="entry name" value="Nucleotide_cyclase"/>
</dbReference>
<dbReference type="SMART" id="SM00267">
    <property type="entry name" value="GGDEF"/>
    <property type="match status" value="1"/>
</dbReference>
<organism evidence="5 6">
    <name type="scientific">Virgisporangium aurantiacum</name>
    <dbReference type="NCBI Taxonomy" id="175570"/>
    <lineage>
        <taxon>Bacteria</taxon>
        <taxon>Bacillati</taxon>
        <taxon>Actinomycetota</taxon>
        <taxon>Actinomycetes</taxon>
        <taxon>Micromonosporales</taxon>
        <taxon>Micromonosporaceae</taxon>
        <taxon>Virgisporangium</taxon>
    </lineage>
</organism>
<reference evidence="5" key="1">
    <citation type="submission" date="2021-01" db="EMBL/GenBank/DDBJ databases">
        <title>Whole genome shotgun sequence of Virgisporangium aurantiacum NBRC 16421.</title>
        <authorList>
            <person name="Komaki H."/>
            <person name="Tamura T."/>
        </authorList>
    </citation>
    <scope>NUCLEOTIDE SEQUENCE</scope>
    <source>
        <strain evidence="5">NBRC 16421</strain>
    </source>
</reference>
<evidence type="ECO:0000259" key="3">
    <source>
        <dbReference type="PROSITE" id="PS50113"/>
    </source>
</evidence>
<name>A0A8J3ZFX1_9ACTN</name>
<dbReference type="NCBIfam" id="TIGR00254">
    <property type="entry name" value="GGDEF"/>
    <property type="match status" value="1"/>
</dbReference>
<dbReference type="PANTHER" id="PTHR44757:SF2">
    <property type="entry name" value="BIOFILM ARCHITECTURE MAINTENANCE PROTEIN MBAA"/>
    <property type="match status" value="1"/>
</dbReference>
<dbReference type="CDD" id="cd01949">
    <property type="entry name" value="GGDEF"/>
    <property type="match status" value="1"/>
</dbReference>
<keyword evidence="1" id="KW-0472">Membrane</keyword>
<evidence type="ECO:0000256" key="1">
    <source>
        <dbReference type="SAM" id="Phobius"/>
    </source>
</evidence>
<dbReference type="EMBL" id="BOPG01000093">
    <property type="protein sequence ID" value="GIJ63392.1"/>
    <property type="molecule type" value="Genomic_DNA"/>
</dbReference>
<keyword evidence="1" id="KW-0812">Transmembrane</keyword>
<evidence type="ECO:0000259" key="4">
    <source>
        <dbReference type="PROSITE" id="PS50887"/>
    </source>
</evidence>
<dbReference type="PROSITE" id="PS50112">
    <property type="entry name" value="PAS"/>
    <property type="match status" value="1"/>
</dbReference>
<dbReference type="SUPFAM" id="SSF55785">
    <property type="entry name" value="PYP-like sensor domain (PAS domain)"/>
    <property type="match status" value="1"/>
</dbReference>
<feature type="domain" description="GGDEF" evidence="4">
    <location>
        <begin position="338"/>
        <end position="475"/>
    </location>
</feature>
<dbReference type="Pfam" id="PF00990">
    <property type="entry name" value="GGDEF"/>
    <property type="match status" value="1"/>
</dbReference>
<evidence type="ECO:0000259" key="2">
    <source>
        <dbReference type="PROSITE" id="PS50112"/>
    </source>
</evidence>
<dbReference type="InterPro" id="IPR000700">
    <property type="entry name" value="PAS-assoc_C"/>
</dbReference>
<dbReference type="Pfam" id="PF08447">
    <property type="entry name" value="PAS_3"/>
    <property type="match status" value="1"/>
</dbReference>
<dbReference type="SMART" id="SM00086">
    <property type="entry name" value="PAC"/>
    <property type="match status" value="1"/>
</dbReference>
<evidence type="ECO:0008006" key="7">
    <source>
        <dbReference type="Google" id="ProtNLM"/>
    </source>
</evidence>
<dbReference type="NCBIfam" id="TIGR00229">
    <property type="entry name" value="sensory_box"/>
    <property type="match status" value="1"/>
</dbReference>
<feature type="transmembrane region" description="Helical" evidence="1">
    <location>
        <begin position="12"/>
        <end position="31"/>
    </location>
</feature>
<dbReference type="RefSeq" id="WP_204009765.1">
    <property type="nucleotide sequence ID" value="NZ_BOPG01000093.1"/>
</dbReference>
<feature type="domain" description="PAC" evidence="3">
    <location>
        <begin position="256"/>
        <end position="307"/>
    </location>
</feature>
<dbReference type="PANTHER" id="PTHR44757">
    <property type="entry name" value="DIGUANYLATE CYCLASE DGCP"/>
    <property type="match status" value="1"/>
</dbReference>
<accession>A0A8J3ZFX1</accession>
<dbReference type="Gene3D" id="3.30.70.270">
    <property type="match status" value="1"/>
</dbReference>
<protein>
    <recommendedName>
        <fullName evidence="7">PAS domain S-box-containing protein/diguanylate cyclase (GGDEF) domain-containing protein</fullName>
    </recommendedName>
</protein>
<gene>
    <name evidence="5" type="ORF">Vau01_109080</name>
</gene>
<comment type="caution">
    <text evidence="5">The sequence shown here is derived from an EMBL/GenBank/DDBJ whole genome shotgun (WGS) entry which is preliminary data.</text>
</comment>
<proteinExistence type="predicted"/>
<feature type="domain" description="PAS" evidence="2">
    <location>
        <begin position="181"/>
        <end position="251"/>
    </location>
</feature>